<proteinExistence type="predicted"/>
<feature type="compositionally biased region" description="Basic and acidic residues" evidence="1">
    <location>
        <begin position="179"/>
        <end position="202"/>
    </location>
</feature>
<organism evidence="4 5">
    <name type="scientific">Nelumbo nucifera</name>
    <name type="common">Sacred lotus</name>
    <dbReference type="NCBI Taxonomy" id="4432"/>
    <lineage>
        <taxon>Eukaryota</taxon>
        <taxon>Viridiplantae</taxon>
        <taxon>Streptophyta</taxon>
        <taxon>Embryophyta</taxon>
        <taxon>Tracheophyta</taxon>
        <taxon>Spermatophyta</taxon>
        <taxon>Magnoliopsida</taxon>
        <taxon>Proteales</taxon>
        <taxon>Nelumbonaceae</taxon>
        <taxon>Nelumbo</taxon>
    </lineage>
</organism>
<feature type="region of interest" description="Disordered" evidence="1">
    <location>
        <begin position="74"/>
        <end position="293"/>
    </location>
</feature>
<evidence type="ECO:0000256" key="1">
    <source>
        <dbReference type="SAM" id="MobiDB-lite"/>
    </source>
</evidence>
<dbReference type="InParanoid" id="A0A1U8B3N0"/>
<dbReference type="OrthoDB" id="1919226at2759"/>
<feature type="domain" description="DUF632" evidence="2">
    <location>
        <begin position="313"/>
        <end position="623"/>
    </location>
</feature>
<sequence>MGCTASKLDNEDTVRRCKERRRLMKEAVYARHHLASAHSDYLRSLRLTGSALADFAAGEPLSVAEQTPSILLRHPSISSYRPPPPPPPPLRAPPPQSPQPPPPPPPFSPSSSPTIASSKLPHILSESSPSSTPRQKPAAKYNYPFNFPANSTYCSTPSQASSVWNWENFYPPSPPGSDFFRRPKDEDQHSDHNHDNQSDHDHSHHHLDHDENDDDDERTDREEVHCSEWGDHYSSSSSDTKSENDNEGDRDTRSEIGSRSNFGSSVHKEATVKSNYAPMGKSEKSDDAGSSVSWNAGTGEIQDMRLVVKHRNLAEIVAAIKEYFEKAATAGEQVSELLETGRAQLDRSFKQLKKTVYHSSSLLSNLSSTWTSKPPLAIKYRLDAGSLDESGGPKSHCSTMERLLAWEKKLYEEVKAREGVKLEHDKKLSLLQSQEYRGQEAKLDKTKASINRLQSLFIVTSQAVSTTSSEIIQLRDKELAPQLVELCHGLMYMWRYMNQFHEIQYHIVQQVRGLVNQATKGESTSELHRQATRHLESTVSAWHSNFCRLVKYQRDYIRSLHGWLKLSYILVGDDNISGSKDASLAVQANSDLFTFCDEWKLALDRLPDTVASEAIKSFVNVVHAIVVKQTEEIKIKKRTETASKDLEKKSLALRNIEKKFYLSYSMVGIAPPEGGSDGHVLDARDPLAEKKLELASCRRRVEDEMMKHAKAIEVTRAMTLNNIQTGLPGVFQAMTGFSGLFTEALEVVCTRSYNIK</sequence>
<feature type="compositionally biased region" description="Polar residues" evidence="1">
    <location>
        <begin position="148"/>
        <end position="165"/>
    </location>
</feature>
<dbReference type="PANTHER" id="PTHR21450:SF9">
    <property type="entry name" value="BZIP DOMAIN CLASS TRANSCRIPTION FACTOR (DUF630 AND DUF632)-RELATED"/>
    <property type="match status" value="1"/>
</dbReference>
<gene>
    <name evidence="5" type="primary">LOC104610494</name>
</gene>
<dbReference type="PANTHER" id="PTHR21450">
    <property type="entry name" value="PROTEIN ALTERED PHOSPHATE STARVATION RESPONSE 1"/>
    <property type="match status" value="1"/>
</dbReference>
<dbReference type="RefSeq" id="XP_010275436.1">
    <property type="nucleotide sequence ID" value="XM_010277134.2"/>
</dbReference>
<dbReference type="GeneID" id="104610494"/>
<reference evidence="5" key="1">
    <citation type="submission" date="2025-08" db="UniProtKB">
        <authorList>
            <consortium name="RefSeq"/>
        </authorList>
    </citation>
    <scope>IDENTIFICATION</scope>
</reference>
<dbReference type="eggNOG" id="ENOG502QU01">
    <property type="taxonomic scope" value="Eukaryota"/>
</dbReference>
<feature type="compositionally biased region" description="Pro residues" evidence="1">
    <location>
        <begin position="81"/>
        <end position="108"/>
    </location>
</feature>
<name>A0A1U8B3N0_NELNU</name>
<evidence type="ECO:0000313" key="4">
    <source>
        <dbReference type="Proteomes" id="UP000189703"/>
    </source>
</evidence>
<protein>
    <submittedName>
        <fullName evidence="5">Protein virilizer homolog</fullName>
    </submittedName>
</protein>
<dbReference type="InterPro" id="IPR006868">
    <property type="entry name" value="DUF630"/>
</dbReference>
<evidence type="ECO:0000313" key="5">
    <source>
        <dbReference type="RefSeq" id="XP_010275436.1"/>
    </source>
</evidence>
<dbReference type="InterPro" id="IPR006867">
    <property type="entry name" value="DUF632"/>
</dbReference>
<feature type="compositionally biased region" description="Basic and acidic residues" evidence="1">
    <location>
        <begin position="240"/>
        <end position="256"/>
    </location>
</feature>
<feature type="compositionally biased region" description="Low complexity" evidence="1">
    <location>
        <begin position="109"/>
        <end position="121"/>
    </location>
</feature>
<keyword evidence="4" id="KW-1185">Reference proteome</keyword>
<evidence type="ECO:0000259" key="3">
    <source>
        <dbReference type="Pfam" id="PF04783"/>
    </source>
</evidence>
<dbReference type="Proteomes" id="UP000189703">
    <property type="component" value="Unplaced"/>
</dbReference>
<dbReference type="OMA" id="SQMLHLG"/>
<feature type="compositionally biased region" description="Polar residues" evidence="1">
    <location>
        <begin position="125"/>
        <end position="134"/>
    </location>
</feature>
<accession>A0A1U8B3N0</accession>
<dbReference type="FunCoup" id="A0A1U8B3N0">
    <property type="interactions" value="1167"/>
</dbReference>
<dbReference type="KEGG" id="nnu:104610494"/>
<dbReference type="Pfam" id="PF04783">
    <property type="entry name" value="DUF630"/>
    <property type="match status" value="1"/>
</dbReference>
<dbReference type="AlphaFoldDB" id="A0A1U8B3N0"/>
<evidence type="ECO:0000259" key="2">
    <source>
        <dbReference type="Pfam" id="PF04782"/>
    </source>
</evidence>
<dbReference type="SUPFAM" id="SSF101447">
    <property type="entry name" value="Formin homology 2 domain (FH2 domain)"/>
    <property type="match status" value="1"/>
</dbReference>
<feature type="domain" description="DUF630" evidence="3">
    <location>
        <begin position="1"/>
        <end position="59"/>
    </location>
</feature>
<feature type="compositionally biased region" description="Basic and acidic residues" evidence="1">
    <location>
        <begin position="218"/>
        <end position="231"/>
    </location>
</feature>
<dbReference type="Pfam" id="PF04782">
    <property type="entry name" value="DUF632"/>
    <property type="match status" value="1"/>
</dbReference>